<evidence type="ECO:0000256" key="6">
    <source>
        <dbReference type="ARBA" id="ARBA00023136"/>
    </source>
</evidence>
<evidence type="ECO:0000256" key="4">
    <source>
        <dbReference type="ARBA" id="ARBA00022737"/>
    </source>
</evidence>
<evidence type="ECO:0000313" key="10">
    <source>
        <dbReference type="EMBL" id="KJE94517.1"/>
    </source>
</evidence>
<dbReference type="STRING" id="595528.A0A0D2VTE6"/>
<feature type="transmembrane region" description="Helical" evidence="9">
    <location>
        <begin position="206"/>
        <end position="226"/>
    </location>
</feature>
<keyword evidence="4" id="KW-0677">Repeat</keyword>
<dbReference type="EMBL" id="KE346367">
    <property type="protein sequence ID" value="KJE94517.1"/>
    <property type="molecule type" value="Genomic_DNA"/>
</dbReference>
<dbReference type="OrthoDB" id="271506at2759"/>
<dbReference type="Pfam" id="PF04193">
    <property type="entry name" value="PQ-loop"/>
    <property type="match status" value="2"/>
</dbReference>
<feature type="transmembrane region" description="Helical" evidence="9">
    <location>
        <begin position="122"/>
        <end position="143"/>
    </location>
</feature>
<dbReference type="PIRSF" id="PIRSF023381">
    <property type="entry name" value="MannP-dilichol_defect-1p"/>
    <property type="match status" value="1"/>
</dbReference>
<dbReference type="PANTHER" id="PTHR12226">
    <property type="entry name" value="MANNOSE-P-DOLICHOL UTILIZATION DEFECT 1 LEC35 -RELATED"/>
    <property type="match status" value="1"/>
</dbReference>
<comment type="subcellular location">
    <subcellularLocation>
        <location evidence="1 8">Membrane</location>
        <topology evidence="1 8">Multi-pass membrane protein</topology>
    </subcellularLocation>
</comment>
<feature type="transmembrane region" description="Helical" evidence="9">
    <location>
        <begin position="35"/>
        <end position="53"/>
    </location>
</feature>
<name>A0A0D2VTE6_CAPO3</name>
<proteinExistence type="inferred from homology"/>
<dbReference type="InParanoid" id="A0A0D2VTE6"/>
<keyword evidence="11" id="KW-1185">Reference proteome</keyword>
<dbReference type="GO" id="GO:0016020">
    <property type="term" value="C:membrane"/>
    <property type="evidence" value="ECO:0007669"/>
    <property type="project" value="UniProtKB-SubCell"/>
</dbReference>
<reference evidence="11" key="1">
    <citation type="submission" date="2011-02" db="EMBL/GenBank/DDBJ databases">
        <title>The Genome Sequence of Capsaspora owczarzaki ATCC 30864.</title>
        <authorList>
            <person name="Russ C."/>
            <person name="Cuomo C."/>
            <person name="Burger G."/>
            <person name="Gray M.W."/>
            <person name="Holland P.W.H."/>
            <person name="King N."/>
            <person name="Lang F.B.F."/>
            <person name="Roger A.J."/>
            <person name="Ruiz-Trillo I."/>
            <person name="Young S.K."/>
            <person name="Zeng Q."/>
            <person name="Gargeya S."/>
            <person name="Alvarado L."/>
            <person name="Berlin A."/>
            <person name="Chapman S.B."/>
            <person name="Chen Z."/>
            <person name="Freedman E."/>
            <person name="Gellesch M."/>
            <person name="Goldberg J."/>
            <person name="Griggs A."/>
            <person name="Gujja S."/>
            <person name="Heilman E."/>
            <person name="Heiman D."/>
            <person name="Howarth C."/>
            <person name="Mehta T."/>
            <person name="Neiman D."/>
            <person name="Pearson M."/>
            <person name="Roberts A."/>
            <person name="Saif S."/>
            <person name="Shea T."/>
            <person name="Shenoy N."/>
            <person name="Sisk P."/>
            <person name="Stolte C."/>
            <person name="Sykes S."/>
            <person name="White J."/>
            <person name="Yandava C."/>
            <person name="Haas B."/>
            <person name="Nusbaum C."/>
            <person name="Birren B."/>
        </authorList>
    </citation>
    <scope>NUCLEOTIDE SEQUENCE</scope>
    <source>
        <strain evidence="11">ATCC 30864</strain>
    </source>
</reference>
<evidence type="ECO:0000256" key="8">
    <source>
        <dbReference type="PIRNR" id="PIRNR023381"/>
    </source>
</evidence>
<evidence type="ECO:0000256" key="5">
    <source>
        <dbReference type="ARBA" id="ARBA00022989"/>
    </source>
</evidence>
<dbReference type="Gene3D" id="1.20.1280.290">
    <property type="match status" value="2"/>
</dbReference>
<feature type="transmembrane region" description="Helical" evidence="9">
    <location>
        <begin position="100"/>
        <end position="117"/>
    </location>
</feature>
<keyword evidence="3 8" id="KW-0812">Transmembrane</keyword>
<dbReference type="InterPro" id="IPR006603">
    <property type="entry name" value="PQ-loop_rpt"/>
</dbReference>
<accession>A0A0D2VTE6</accession>
<dbReference type="eggNOG" id="KOG3211">
    <property type="taxonomic scope" value="Eukaryota"/>
</dbReference>
<organism evidence="10 11">
    <name type="scientific">Capsaspora owczarzaki (strain ATCC 30864)</name>
    <dbReference type="NCBI Taxonomy" id="595528"/>
    <lineage>
        <taxon>Eukaryota</taxon>
        <taxon>Filasterea</taxon>
        <taxon>Capsaspora</taxon>
    </lineage>
</organism>
<dbReference type="AlphaFoldDB" id="A0A0D2VTE6"/>
<evidence type="ECO:0000313" key="11">
    <source>
        <dbReference type="Proteomes" id="UP000008743"/>
    </source>
</evidence>
<gene>
    <name evidence="10" type="ORF">CAOG_005150</name>
</gene>
<dbReference type="PhylomeDB" id="A0A0D2VTE6"/>
<dbReference type="Proteomes" id="UP000008743">
    <property type="component" value="Unassembled WGS sequence"/>
</dbReference>
<protein>
    <recommendedName>
        <fullName evidence="8">Mannose-P-dolichol utilization defect 1 protein homolog</fullName>
    </recommendedName>
</protein>
<evidence type="ECO:0000256" key="2">
    <source>
        <dbReference type="ARBA" id="ARBA00022448"/>
    </source>
</evidence>
<keyword evidence="2" id="KW-0813">Transport</keyword>
<comment type="similarity">
    <text evidence="7 8">Belongs to the MPDU1 (TC 2.A.43.3) family.</text>
</comment>
<evidence type="ECO:0000256" key="1">
    <source>
        <dbReference type="ARBA" id="ARBA00004141"/>
    </source>
</evidence>
<keyword evidence="6 8" id="KW-0472">Membrane</keyword>
<keyword evidence="5 8" id="KW-1133">Transmembrane helix</keyword>
<evidence type="ECO:0000256" key="3">
    <source>
        <dbReference type="ARBA" id="ARBA00022692"/>
    </source>
</evidence>
<dbReference type="InterPro" id="IPR016817">
    <property type="entry name" value="MannP-dilichol_defect-1"/>
</dbReference>
<dbReference type="PANTHER" id="PTHR12226:SF2">
    <property type="entry name" value="MANNOSE-P-DOLICHOL UTILIZATION DEFECT 1 PROTEIN"/>
    <property type="match status" value="1"/>
</dbReference>
<feature type="transmembrane region" description="Helical" evidence="9">
    <location>
        <begin position="74"/>
        <end position="94"/>
    </location>
</feature>
<evidence type="ECO:0000256" key="7">
    <source>
        <dbReference type="ARBA" id="ARBA00038475"/>
    </source>
</evidence>
<sequence>METVTQSLVTLLGEHCFDELVVKQNIANFDCLSHLLAKMLGYVIILGAVFVKIPQILKIVKAGNAEGISMISNVLELAGYITTFGYNAVLNYPFSTWGEYLFLTIQSFVLLLLLVHFSKAYVLGGLAILFEVALAYSIFSGLVSGDHLKFMLLATIPVFAVSKIPQILTNFRNGHTGQLSAVTLSMNLGGSLGRVFTTLKQVSDPIVLASSFFNSVLVLQLALYWGKKPAAAAAAKSTETKKNK</sequence>
<dbReference type="RefSeq" id="XP_004346835.2">
    <property type="nucleotide sequence ID" value="XM_004346785.2"/>
</dbReference>
<evidence type="ECO:0000256" key="9">
    <source>
        <dbReference type="SAM" id="Phobius"/>
    </source>
</evidence>
<dbReference type="SMART" id="SM00679">
    <property type="entry name" value="CTNS"/>
    <property type="match status" value="2"/>
</dbReference>